<comment type="caution">
    <text evidence="2">The sequence shown here is derived from an EMBL/GenBank/DDBJ whole genome shotgun (WGS) entry which is preliminary data.</text>
</comment>
<accession>A0A2M8EHV3</accession>
<gene>
    <name evidence="2" type="ORF">CO059_03160</name>
</gene>
<dbReference type="AlphaFoldDB" id="A0A2M8EHV3"/>
<name>A0A2M8EHV3_UNCKA</name>
<sequence length="285" mass="31068">MGVRIVTDSGCDLPPKLGEEIRDLGVKIVPFFFHFGFESHEDKTMPMEEFLARAKEIWPTTAAPSDGVFAEAFRKYVEAGDQVVCISVTSKHSFTYSSAVLASKEFSPGQVEVVDSLSLSLGQGILVLAAARAADEGRSLEEVVKVIKDLQKRLHLFVTLDTVKYLVLGGRASRLEGTLAGLLRIRPLLSVRDGELTVLEKPRGRETAKRRLIEVATEHFPAEMVGIIHIVCEEEAQELAWKISLQTGFPKEKILLIETGMALATHGGPGALGVVVVSKTATDPF</sequence>
<keyword evidence="1" id="KW-0446">Lipid-binding</keyword>
<dbReference type="InterPro" id="IPR003797">
    <property type="entry name" value="DegV"/>
</dbReference>
<reference evidence="3" key="1">
    <citation type="submission" date="2017-09" db="EMBL/GenBank/DDBJ databases">
        <title>Depth-based differentiation of microbial function through sediment-hosted aquifers and enrichment of novel symbionts in the deep terrestrial subsurface.</title>
        <authorList>
            <person name="Probst A.J."/>
            <person name="Ladd B."/>
            <person name="Jarett J.K."/>
            <person name="Geller-Mcgrath D.E."/>
            <person name="Sieber C.M.K."/>
            <person name="Emerson J.B."/>
            <person name="Anantharaman K."/>
            <person name="Thomas B.C."/>
            <person name="Malmstrom R."/>
            <person name="Stieglmeier M."/>
            <person name="Klingl A."/>
            <person name="Woyke T."/>
            <person name="Ryan C.M."/>
            <person name="Banfield J.F."/>
        </authorList>
    </citation>
    <scope>NUCLEOTIDE SEQUENCE [LARGE SCALE GENOMIC DNA]</scope>
</reference>
<dbReference type="Proteomes" id="UP000228781">
    <property type="component" value="Unassembled WGS sequence"/>
</dbReference>
<dbReference type="GO" id="GO:0008289">
    <property type="term" value="F:lipid binding"/>
    <property type="evidence" value="ECO:0007669"/>
    <property type="project" value="UniProtKB-KW"/>
</dbReference>
<evidence type="ECO:0000256" key="1">
    <source>
        <dbReference type="ARBA" id="ARBA00023121"/>
    </source>
</evidence>
<dbReference type="Pfam" id="PF02645">
    <property type="entry name" value="DegV"/>
    <property type="match status" value="1"/>
</dbReference>
<proteinExistence type="predicted"/>
<dbReference type="InterPro" id="IPR043168">
    <property type="entry name" value="DegV_C"/>
</dbReference>
<protein>
    <recommendedName>
        <fullName evidence="4">DegV family protein</fullName>
    </recommendedName>
</protein>
<dbReference type="SUPFAM" id="SSF82549">
    <property type="entry name" value="DAK1/DegV-like"/>
    <property type="match status" value="1"/>
</dbReference>
<dbReference type="NCBIfam" id="TIGR00762">
    <property type="entry name" value="DegV"/>
    <property type="match status" value="1"/>
</dbReference>
<dbReference type="PANTHER" id="PTHR33434">
    <property type="entry name" value="DEGV DOMAIN-CONTAINING PROTEIN DR_1986-RELATED"/>
    <property type="match status" value="1"/>
</dbReference>
<dbReference type="PROSITE" id="PS51482">
    <property type="entry name" value="DEGV"/>
    <property type="match status" value="1"/>
</dbReference>
<evidence type="ECO:0000313" key="3">
    <source>
        <dbReference type="Proteomes" id="UP000228781"/>
    </source>
</evidence>
<evidence type="ECO:0008006" key="4">
    <source>
        <dbReference type="Google" id="ProtNLM"/>
    </source>
</evidence>
<dbReference type="PANTHER" id="PTHR33434:SF2">
    <property type="entry name" value="FATTY ACID-BINDING PROTEIN TM_1468"/>
    <property type="match status" value="1"/>
</dbReference>
<dbReference type="Gene3D" id="3.30.1180.10">
    <property type="match status" value="1"/>
</dbReference>
<dbReference type="EMBL" id="PFSK01000049">
    <property type="protein sequence ID" value="PJC21758.1"/>
    <property type="molecule type" value="Genomic_DNA"/>
</dbReference>
<dbReference type="Gene3D" id="3.40.50.10170">
    <property type="match status" value="1"/>
</dbReference>
<organism evidence="2 3">
    <name type="scientific">candidate division WWE3 bacterium CG_4_9_14_0_2_um_filter_48_10</name>
    <dbReference type="NCBI Taxonomy" id="1975078"/>
    <lineage>
        <taxon>Bacteria</taxon>
        <taxon>Katanobacteria</taxon>
    </lineage>
</organism>
<dbReference type="InterPro" id="IPR050270">
    <property type="entry name" value="DegV_domain_contain"/>
</dbReference>
<evidence type="ECO:0000313" key="2">
    <source>
        <dbReference type="EMBL" id="PJC21758.1"/>
    </source>
</evidence>